<gene>
    <name evidence="2" type="primary">LOC135194676</name>
</gene>
<dbReference type="Gene3D" id="3.30.160.20">
    <property type="match status" value="1"/>
</dbReference>
<keyword evidence="1" id="KW-1185">Reference proteome</keyword>
<evidence type="ECO:0000313" key="1">
    <source>
        <dbReference type="Proteomes" id="UP001652626"/>
    </source>
</evidence>
<evidence type="ECO:0000313" key="2">
    <source>
        <dbReference type="RefSeq" id="XP_064076553.1"/>
    </source>
</evidence>
<dbReference type="RefSeq" id="XP_064076553.1">
    <property type="nucleotide sequence ID" value="XM_064220483.1"/>
</dbReference>
<protein>
    <submittedName>
        <fullName evidence="2">Microprocessor complex subunit DGCR8-like</fullName>
    </submittedName>
</protein>
<accession>A0ABM4AZ28</accession>
<dbReference type="PANTHER" id="PTHR13482">
    <property type="entry name" value="MICRORNA PROCESSOR COMPLEX SUBUNIT DGCR8"/>
    <property type="match status" value="1"/>
</dbReference>
<dbReference type="PANTHER" id="PTHR13482:SF3">
    <property type="entry name" value="MICROPROCESSOR COMPLEX SUBUNIT DGCR8"/>
    <property type="match status" value="1"/>
</dbReference>
<dbReference type="GeneID" id="135194676"/>
<dbReference type="InterPro" id="IPR040375">
    <property type="entry name" value="DGCR8"/>
</dbReference>
<organism evidence="1 2">
    <name type="scientific">Vanessa tameamea</name>
    <name type="common">Kamehameha butterfly</name>
    <dbReference type="NCBI Taxonomy" id="334116"/>
    <lineage>
        <taxon>Eukaryota</taxon>
        <taxon>Metazoa</taxon>
        <taxon>Ecdysozoa</taxon>
        <taxon>Arthropoda</taxon>
        <taxon>Hexapoda</taxon>
        <taxon>Insecta</taxon>
        <taxon>Pterygota</taxon>
        <taxon>Neoptera</taxon>
        <taxon>Endopterygota</taxon>
        <taxon>Lepidoptera</taxon>
        <taxon>Glossata</taxon>
        <taxon>Ditrysia</taxon>
        <taxon>Papilionoidea</taxon>
        <taxon>Nymphalidae</taxon>
        <taxon>Nymphalinae</taxon>
        <taxon>Vanessa</taxon>
    </lineage>
</organism>
<proteinExistence type="predicted"/>
<reference evidence="2" key="1">
    <citation type="submission" date="2025-08" db="UniProtKB">
        <authorList>
            <consortium name="RefSeq"/>
        </authorList>
    </citation>
    <scope>IDENTIFICATION</scope>
    <source>
        <tissue evidence="2">Whole body</tissue>
    </source>
</reference>
<sequence>MVLYCDEATPETAPDDVLLVCIREMGDEESTIQIQTRRLKYSCIELTMQVNEHSATVLDNNRRSAKQRAAQAILQALHPTLLSYGSLLRKYGIRFVPRSSMTRRQMRRRIRERSHSESRILSTLRDEMILIRERDEIYARAAAGNFQSSLEYETD</sequence>
<dbReference type="Proteomes" id="UP001652626">
    <property type="component" value="Chromosome Z"/>
</dbReference>
<name>A0ABM4AZ28_VANTA</name>